<keyword evidence="1" id="KW-1133">Transmembrane helix</keyword>
<organism evidence="2">
    <name type="scientific">viral metagenome</name>
    <dbReference type="NCBI Taxonomy" id="1070528"/>
    <lineage>
        <taxon>unclassified sequences</taxon>
        <taxon>metagenomes</taxon>
        <taxon>organismal metagenomes</taxon>
    </lineage>
</organism>
<proteinExistence type="predicted"/>
<accession>A0A6C0BI91</accession>
<dbReference type="AlphaFoldDB" id="A0A6C0BI91"/>
<evidence type="ECO:0000313" key="2">
    <source>
        <dbReference type="EMBL" id="QHS91053.1"/>
    </source>
</evidence>
<sequence length="192" mass="21716">MTSFGMTVVVFCVIIIIVVLFTNTLKFSSLTVAPYGSSSQQKWWERPDSEMFGYPLYSYWESFANPTDKSHLLDTTVKMANSPIMEYPPDSPDQADLYNDQPYHLLSDILPPPREKESISCVNSRSCYATDFDRMVSKTGTFRQMTNNYKRGYPDSCSSPYQELVLNFYKADPMAVPPNNTGGSVSEMNDGL</sequence>
<reference evidence="2" key="1">
    <citation type="journal article" date="2020" name="Nature">
        <title>Giant virus diversity and host interactions through global metagenomics.</title>
        <authorList>
            <person name="Schulz F."/>
            <person name="Roux S."/>
            <person name="Paez-Espino D."/>
            <person name="Jungbluth S."/>
            <person name="Walsh D.A."/>
            <person name="Denef V.J."/>
            <person name="McMahon K.D."/>
            <person name="Konstantinidis K.T."/>
            <person name="Eloe-Fadrosh E.A."/>
            <person name="Kyrpides N.C."/>
            <person name="Woyke T."/>
        </authorList>
    </citation>
    <scope>NUCLEOTIDE SEQUENCE</scope>
    <source>
        <strain evidence="2">GVMAG-M-3300013004-44</strain>
    </source>
</reference>
<feature type="transmembrane region" description="Helical" evidence="1">
    <location>
        <begin position="6"/>
        <end position="25"/>
    </location>
</feature>
<name>A0A6C0BI91_9ZZZZ</name>
<dbReference type="EMBL" id="MN739154">
    <property type="protein sequence ID" value="QHS91053.1"/>
    <property type="molecule type" value="Genomic_DNA"/>
</dbReference>
<keyword evidence="1" id="KW-0812">Transmembrane</keyword>
<evidence type="ECO:0000256" key="1">
    <source>
        <dbReference type="SAM" id="Phobius"/>
    </source>
</evidence>
<protein>
    <submittedName>
        <fullName evidence="2">Uncharacterized protein</fullName>
    </submittedName>
</protein>
<keyword evidence="1" id="KW-0472">Membrane</keyword>